<dbReference type="Proteomes" id="UP000199202">
    <property type="component" value="Unassembled WGS sequence"/>
</dbReference>
<keyword evidence="2" id="KW-1185">Reference proteome</keyword>
<protein>
    <submittedName>
        <fullName evidence="1">Uncharacterized protein</fullName>
    </submittedName>
</protein>
<gene>
    <name evidence="1" type="ORF">SAMN05421869_1236</name>
</gene>
<dbReference type="AlphaFoldDB" id="A0A1G9HWF0"/>
<organism evidence="1 2">
    <name type="scientific">Nonomuraea jiangxiensis</name>
    <dbReference type="NCBI Taxonomy" id="633440"/>
    <lineage>
        <taxon>Bacteria</taxon>
        <taxon>Bacillati</taxon>
        <taxon>Actinomycetota</taxon>
        <taxon>Actinomycetes</taxon>
        <taxon>Streptosporangiales</taxon>
        <taxon>Streptosporangiaceae</taxon>
        <taxon>Nonomuraea</taxon>
    </lineage>
</organism>
<reference evidence="1 2" key="1">
    <citation type="submission" date="2016-10" db="EMBL/GenBank/DDBJ databases">
        <authorList>
            <person name="de Groot N.N."/>
        </authorList>
    </citation>
    <scope>NUCLEOTIDE SEQUENCE [LARGE SCALE GENOMIC DNA]</scope>
    <source>
        <strain evidence="1 2">CGMCC 4.6533</strain>
    </source>
</reference>
<dbReference type="EMBL" id="FNDJ01000023">
    <property type="protein sequence ID" value="SDL17298.1"/>
    <property type="molecule type" value="Genomic_DNA"/>
</dbReference>
<accession>A0A1G9HWF0</accession>
<evidence type="ECO:0000313" key="2">
    <source>
        <dbReference type="Proteomes" id="UP000199202"/>
    </source>
</evidence>
<evidence type="ECO:0000313" key="1">
    <source>
        <dbReference type="EMBL" id="SDL17298.1"/>
    </source>
</evidence>
<proteinExistence type="predicted"/>
<name>A0A1G9HWF0_9ACTN</name>
<sequence length="160" mass="17279">MVGPALADLIRRELEPVVAATASVAAVEWRVSEIINTYRGVKLAADPLARAIDVQLRIDQFRIVQGGLGIPDVLIGIAVFHRGNQTGPQDPNGCTVSPGSAGVEITNHRLISRTKTQWQANQYADVWLQSDKQTSVKPHYTALCSTGVSSHGLCQDFFGD</sequence>